<accession>A0A8H7DL83</accession>
<evidence type="ECO:0000256" key="1">
    <source>
        <dbReference type="SAM" id="MobiDB-lite"/>
    </source>
</evidence>
<feature type="transmembrane region" description="Helical" evidence="2">
    <location>
        <begin position="257"/>
        <end position="281"/>
    </location>
</feature>
<evidence type="ECO:0000313" key="3">
    <source>
        <dbReference type="EMBL" id="KAF7375326.1"/>
    </source>
</evidence>
<gene>
    <name evidence="3" type="ORF">MSAN_00419500</name>
</gene>
<feature type="transmembrane region" description="Helical" evidence="2">
    <location>
        <begin position="146"/>
        <end position="165"/>
    </location>
</feature>
<name>A0A8H7DL83_9AGAR</name>
<dbReference type="OrthoDB" id="3019750at2759"/>
<keyword evidence="2" id="KW-0812">Transmembrane</keyword>
<dbReference type="EMBL" id="JACAZH010000002">
    <property type="protein sequence ID" value="KAF7375326.1"/>
    <property type="molecule type" value="Genomic_DNA"/>
</dbReference>
<evidence type="ECO:0000313" key="4">
    <source>
        <dbReference type="Proteomes" id="UP000623467"/>
    </source>
</evidence>
<evidence type="ECO:0000256" key="2">
    <source>
        <dbReference type="SAM" id="Phobius"/>
    </source>
</evidence>
<keyword evidence="2" id="KW-0472">Membrane</keyword>
<dbReference type="AlphaFoldDB" id="A0A8H7DL83"/>
<protein>
    <submittedName>
        <fullName evidence="3">Uncharacterized protein</fullName>
    </submittedName>
</protein>
<sequence length="356" mass="39597">MLNTRGICKQLACRLHQQVAASNTSSEDDSSILSRFLTMSFVVHGAFLNSPSQAIAYVLSQTLTVLILYTVYLVLFSFSLYTIIHRKSSGRRFMLMTSSGMFLLATSGLIISIISMTIDIAFLKVIILSETVDTDSLFRANDILRIAYYIRLATNNLLTDLLFLYRCYVIWGSRRTVIIIPGISIVATCLLAYFTLGFDHSLLLSGQGPILDLRAPYVVGGATNVLLMCLTAGRIWYKSREARSLYGKAVRRHYNTVISMILESGALYCLMILLEIFSLSLSSDSEAVAVFQGVCDGLVEQMINIIPTLIFVRVGMGYCQWNQHSSPLEVRPPVPTPKLQEEAFPSDTGSEVTEFK</sequence>
<feature type="transmembrane region" description="Helical" evidence="2">
    <location>
        <begin position="32"/>
        <end position="48"/>
    </location>
</feature>
<feature type="transmembrane region" description="Helical" evidence="2">
    <location>
        <begin position="54"/>
        <end position="81"/>
    </location>
</feature>
<reference evidence="3" key="1">
    <citation type="submission" date="2020-05" db="EMBL/GenBank/DDBJ databases">
        <title>Mycena genomes resolve the evolution of fungal bioluminescence.</title>
        <authorList>
            <person name="Tsai I.J."/>
        </authorList>
    </citation>
    <scope>NUCLEOTIDE SEQUENCE</scope>
    <source>
        <strain evidence="3">160909Yilan</strain>
    </source>
</reference>
<organism evidence="3 4">
    <name type="scientific">Mycena sanguinolenta</name>
    <dbReference type="NCBI Taxonomy" id="230812"/>
    <lineage>
        <taxon>Eukaryota</taxon>
        <taxon>Fungi</taxon>
        <taxon>Dikarya</taxon>
        <taxon>Basidiomycota</taxon>
        <taxon>Agaricomycotina</taxon>
        <taxon>Agaricomycetes</taxon>
        <taxon>Agaricomycetidae</taxon>
        <taxon>Agaricales</taxon>
        <taxon>Marasmiineae</taxon>
        <taxon>Mycenaceae</taxon>
        <taxon>Mycena</taxon>
    </lineage>
</organism>
<keyword evidence="2" id="KW-1133">Transmembrane helix</keyword>
<feature type="transmembrane region" description="Helical" evidence="2">
    <location>
        <begin position="102"/>
        <end position="126"/>
    </location>
</feature>
<feature type="region of interest" description="Disordered" evidence="1">
    <location>
        <begin position="334"/>
        <end position="356"/>
    </location>
</feature>
<feature type="transmembrane region" description="Helical" evidence="2">
    <location>
        <begin position="216"/>
        <end position="237"/>
    </location>
</feature>
<keyword evidence="4" id="KW-1185">Reference proteome</keyword>
<proteinExistence type="predicted"/>
<feature type="compositionally biased region" description="Polar residues" evidence="1">
    <location>
        <begin position="347"/>
        <end position="356"/>
    </location>
</feature>
<feature type="transmembrane region" description="Helical" evidence="2">
    <location>
        <begin position="177"/>
        <end position="196"/>
    </location>
</feature>
<comment type="caution">
    <text evidence="3">The sequence shown here is derived from an EMBL/GenBank/DDBJ whole genome shotgun (WGS) entry which is preliminary data.</text>
</comment>
<dbReference type="Proteomes" id="UP000623467">
    <property type="component" value="Unassembled WGS sequence"/>
</dbReference>